<feature type="transmembrane region" description="Helical" evidence="7">
    <location>
        <begin position="176"/>
        <end position="199"/>
    </location>
</feature>
<dbReference type="InterPro" id="IPR035906">
    <property type="entry name" value="MetI-like_sf"/>
</dbReference>
<feature type="transmembrane region" description="Helical" evidence="7">
    <location>
        <begin position="123"/>
        <end position="144"/>
    </location>
</feature>
<feature type="compositionally biased region" description="Basic and acidic residues" evidence="8">
    <location>
        <begin position="360"/>
        <end position="369"/>
    </location>
</feature>
<evidence type="ECO:0000256" key="7">
    <source>
        <dbReference type="RuleBase" id="RU363032"/>
    </source>
</evidence>
<dbReference type="SUPFAM" id="SSF161098">
    <property type="entry name" value="MetI-like"/>
    <property type="match status" value="1"/>
</dbReference>
<evidence type="ECO:0000259" key="9">
    <source>
        <dbReference type="PROSITE" id="PS50928"/>
    </source>
</evidence>
<dbReference type="RefSeq" id="WP_162449400.1">
    <property type="nucleotide sequence ID" value="NZ_WLZY01000002.1"/>
</dbReference>
<evidence type="ECO:0000256" key="4">
    <source>
        <dbReference type="ARBA" id="ARBA00022692"/>
    </source>
</evidence>
<dbReference type="AlphaFoldDB" id="A0A7K3M054"/>
<protein>
    <submittedName>
        <fullName evidence="10">ABC transporter permease subunit</fullName>
    </submittedName>
</protein>
<comment type="similarity">
    <text evidence="7">Belongs to the binding-protein-dependent transport system permease family.</text>
</comment>
<gene>
    <name evidence="10" type="ORF">F7O44_06280</name>
</gene>
<keyword evidence="4 7" id="KW-0812">Transmembrane</keyword>
<evidence type="ECO:0000256" key="2">
    <source>
        <dbReference type="ARBA" id="ARBA00022448"/>
    </source>
</evidence>
<dbReference type="Gene3D" id="1.10.3720.10">
    <property type="entry name" value="MetI-like"/>
    <property type="match status" value="1"/>
</dbReference>
<feature type="region of interest" description="Disordered" evidence="8">
    <location>
        <begin position="1"/>
        <end position="24"/>
    </location>
</feature>
<accession>A0A7K3M054</accession>
<dbReference type="Pfam" id="PF00528">
    <property type="entry name" value="BPD_transp_1"/>
    <property type="match status" value="1"/>
</dbReference>
<keyword evidence="11" id="KW-1185">Reference proteome</keyword>
<evidence type="ECO:0000256" key="5">
    <source>
        <dbReference type="ARBA" id="ARBA00022989"/>
    </source>
</evidence>
<evidence type="ECO:0000256" key="8">
    <source>
        <dbReference type="SAM" id="MobiDB-lite"/>
    </source>
</evidence>
<dbReference type="EMBL" id="WLZY01000002">
    <property type="protein sequence ID" value="NDL56675.1"/>
    <property type="molecule type" value="Genomic_DNA"/>
</dbReference>
<name>A0A7K3M054_9ACTN</name>
<evidence type="ECO:0000256" key="6">
    <source>
        <dbReference type="ARBA" id="ARBA00023136"/>
    </source>
</evidence>
<dbReference type="GO" id="GO:0005886">
    <property type="term" value="C:plasma membrane"/>
    <property type="evidence" value="ECO:0007669"/>
    <property type="project" value="UniProtKB-SubCell"/>
</dbReference>
<feature type="transmembrane region" description="Helical" evidence="7">
    <location>
        <begin position="276"/>
        <end position="303"/>
    </location>
</feature>
<reference evidence="10 11" key="1">
    <citation type="submission" date="2019-11" db="EMBL/GenBank/DDBJ databases">
        <authorList>
            <person name="Li X.-J."/>
            <person name="Feng X.-M."/>
        </authorList>
    </citation>
    <scope>NUCLEOTIDE SEQUENCE [LARGE SCALE GENOMIC DNA]</scope>
    <source>
        <strain evidence="10 11">XMNu-373</strain>
    </source>
</reference>
<feature type="transmembrane region" description="Helical" evidence="7">
    <location>
        <begin position="235"/>
        <end position="256"/>
    </location>
</feature>
<feature type="region of interest" description="Disordered" evidence="8">
    <location>
        <begin position="311"/>
        <end position="369"/>
    </location>
</feature>
<feature type="domain" description="ABC transmembrane type-1" evidence="9">
    <location>
        <begin position="88"/>
        <end position="303"/>
    </location>
</feature>
<evidence type="ECO:0000256" key="3">
    <source>
        <dbReference type="ARBA" id="ARBA00022475"/>
    </source>
</evidence>
<organism evidence="10 11">
    <name type="scientific">Phytoactinopolyspora mesophila</name>
    <dbReference type="NCBI Taxonomy" id="2650750"/>
    <lineage>
        <taxon>Bacteria</taxon>
        <taxon>Bacillati</taxon>
        <taxon>Actinomycetota</taxon>
        <taxon>Actinomycetes</taxon>
        <taxon>Jiangellales</taxon>
        <taxon>Jiangellaceae</taxon>
        <taxon>Phytoactinopolyspora</taxon>
    </lineage>
</organism>
<comment type="caution">
    <text evidence="10">The sequence shown here is derived from an EMBL/GenBank/DDBJ whole genome shotgun (WGS) entry which is preliminary data.</text>
</comment>
<dbReference type="Proteomes" id="UP000460435">
    <property type="component" value="Unassembled WGS sequence"/>
</dbReference>
<proteinExistence type="inferred from homology"/>
<dbReference type="PANTHER" id="PTHR30193:SF41">
    <property type="entry name" value="DIACETYLCHITOBIOSE UPTAKE SYSTEM PERMEASE PROTEIN NGCF"/>
    <property type="match status" value="1"/>
</dbReference>
<keyword evidence="2 7" id="KW-0813">Transport</keyword>
<feature type="transmembrane region" description="Helical" evidence="7">
    <location>
        <begin position="31"/>
        <end position="51"/>
    </location>
</feature>
<keyword evidence="5 7" id="KW-1133">Transmembrane helix</keyword>
<dbReference type="CDD" id="cd06261">
    <property type="entry name" value="TM_PBP2"/>
    <property type="match status" value="1"/>
</dbReference>
<evidence type="ECO:0000313" key="11">
    <source>
        <dbReference type="Proteomes" id="UP000460435"/>
    </source>
</evidence>
<sequence length="369" mass="39306">MSSMVGTETAAREAARRRRPKGPPGEPRRLAYLYILPALIVFVTFIGLPLFRSATFSLYEWDGLGSSTWVGLANYAAVFTDPALRGAFIHALVLIVFYAVVPVSLGLLLAATMMRAGRMRGLGLFRVLIFLPQVVPMVVVAIAWRQIYAPEGPLNSLFRAVGLDAVARPWLGDYTWALPSVGLVGTWVGTGLCFVLFLAGMAKVPRELYEAARLDGASPRREFFAITLPSVRGELAVALTLTVIAALKTFDLVYVMTSGGPGNQTAVPSYEVYRHAFLIGEVGTAAALALVLTALVFVATVIINRIGDSNDGSAPAGASGIRALARRNRSGPPVASSDQPGPDPDLDDAGPEPEEPAGSDDPRQQGRGR</sequence>
<feature type="compositionally biased region" description="Acidic residues" evidence="8">
    <location>
        <begin position="344"/>
        <end position="358"/>
    </location>
</feature>
<keyword evidence="6 7" id="KW-0472">Membrane</keyword>
<dbReference type="PROSITE" id="PS50928">
    <property type="entry name" value="ABC_TM1"/>
    <property type="match status" value="1"/>
</dbReference>
<feature type="transmembrane region" description="Helical" evidence="7">
    <location>
        <begin position="87"/>
        <end position="111"/>
    </location>
</feature>
<keyword evidence="3" id="KW-1003">Cell membrane</keyword>
<evidence type="ECO:0000313" key="10">
    <source>
        <dbReference type="EMBL" id="NDL56675.1"/>
    </source>
</evidence>
<dbReference type="GO" id="GO:0055085">
    <property type="term" value="P:transmembrane transport"/>
    <property type="evidence" value="ECO:0007669"/>
    <property type="project" value="InterPro"/>
</dbReference>
<dbReference type="InterPro" id="IPR051393">
    <property type="entry name" value="ABC_transporter_permease"/>
</dbReference>
<evidence type="ECO:0000256" key="1">
    <source>
        <dbReference type="ARBA" id="ARBA00004651"/>
    </source>
</evidence>
<comment type="subcellular location">
    <subcellularLocation>
        <location evidence="1 7">Cell membrane</location>
        <topology evidence="1 7">Multi-pass membrane protein</topology>
    </subcellularLocation>
</comment>
<dbReference type="PANTHER" id="PTHR30193">
    <property type="entry name" value="ABC TRANSPORTER PERMEASE PROTEIN"/>
    <property type="match status" value="1"/>
</dbReference>
<dbReference type="InterPro" id="IPR000515">
    <property type="entry name" value="MetI-like"/>
</dbReference>